<evidence type="ECO:0000256" key="4">
    <source>
        <dbReference type="ARBA" id="ARBA00022692"/>
    </source>
</evidence>
<evidence type="ECO:0000313" key="13">
    <source>
        <dbReference type="EMBL" id="MFC4692150.1"/>
    </source>
</evidence>
<dbReference type="Pfam" id="PF01061">
    <property type="entry name" value="ABC2_membrane"/>
    <property type="match status" value="1"/>
</dbReference>
<feature type="region of interest" description="Disordered" evidence="9">
    <location>
        <begin position="1"/>
        <end position="26"/>
    </location>
</feature>
<accession>A0ABV9LF75</accession>
<feature type="transmembrane region" description="Helical" evidence="10">
    <location>
        <begin position="691"/>
        <end position="712"/>
    </location>
</feature>
<dbReference type="SUPFAM" id="SSF52540">
    <property type="entry name" value="P-loop containing nucleoside triphosphate hydrolases"/>
    <property type="match status" value="1"/>
</dbReference>
<evidence type="ECO:0000256" key="7">
    <source>
        <dbReference type="ARBA" id="ARBA00022989"/>
    </source>
</evidence>
<sequence>MAGRRLDQPPPPGRPGARTVAARPRDGTVVQLSASGRVWTFDGSRAVVVGRDPRSDVHLPDERVSRAHLAVRHEARGWVLQDLGSRNGTSLDGTAVPPGTVGGSPGPAVPLEPGREHRVQVGGHGGPELLVRSVSGGQRPGADAGPAAERMVVIGRDPACDVVVADDPMVSRRHAAIELGAPGTAVVRDLGSSNGTYLNGTRLAGTAVLTAGDTIGMGGTMVTWDGREAVLPGRRAATLSARHLGVSTRGGKRLLDDVSLTVRAGQLVAVIGPSGAGKSTLLGALTGLRPAGTGRVTWDGRDLYEGYGHLRHLIGLVPQDDVLHRQLTVRRALGFAARLRLPRDTTAAERDERVRRVLAEVGLSEQADQRIDSLSGGQRKRTSIALELLTAPQLLFLDEPTSGLDPGLDRQVMEGLRALADGGRVVLVVTHSVLALDQCDLVLLLATGGRVAFFGPPGQLLSFFGVPDHAAVFRALDDPAWVARFAASPVRRAYVGATSVEARPPPPAGEAPAPPRPAPVRQLVTLVRRNLAVVAADRLFLALLVGMPVVLAVMAHAFPGEAGLSLRAADGDPAEAQQRIIVLVVGAALMGAALAVREFVAERPIYRREHAVGLSPTAYLTSKVLVVGGAVAVQSVAFTLLALIGLPGPDDPRLLPWGQAEVAVAAAAVGVTMCIAALAVSALARSTDQTMPALVALVMGQLVLCGGLFPLADRAGLEQFSWALPARAGYAAMAATVQLQPLSGPQPDPLFTPTTSRWALDLGLLAAQAAVFLALTAWALARSVARHGAPR</sequence>
<gene>
    <name evidence="13" type="ORF">ACFO3M_01995</name>
</gene>
<dbReference type="EMBL" id="JBHSGR010000001">
    <property type="protein sequence ID" value="MFC4692150.1"/>
    <property type="molecule type" value="Genomic_DNA"/>
</dbReference>
<evidence type="ECO:0000256" key="10">
    <source>
        <dbReference type="SAM" id="Phobius"/>
    </source>
</evidence>
<dbReference type="CDD" id="cd00060">
    <property type="entry name" value="FHA"/>
    <property type="match status" value="2"/>
</dbReference>
<feature type="transmembrane region" description="Helical" evidence="10">
    <location>
        <begin position="578"/>
        <end position="596"/>
    </location>
</feature>
<dbReference type="InterPro" id="IPR000253">
    <property type="entry name" value="FHA_dom"/>
</dbReference>
<dbReference type="GO" id="GO:0005524">
    <property type="term" value="F:ATP binding"/>
    <property type="evidence" value="ECO:0007669"/>
    <property type="project" value="UniProtKB-KW"/>
</dbReference>
<evidence type="ECO:0000256" key="8">
    <source>
        <dbReference type="ARBA" id="ARBA00023136"/>
    </source>
</evidence>
<protein>
    <submittedName>
        <fullName evidence="13">ATP-binding cassette domain-containing protein</fullName>
    </submittedName>
</protein>
<feature type="domain" description="FHA" evidence="11">
    <location>
        <begin position="47"/>
        <end position="96"/>
    </location>
</feature>
<keyword evidence="14" id="KW-1185">Reference proteome</keyword>
<dbReference type="RefSeq" id="WP_387985665.1">
    <property type="nucleotide sequence ID" value="NZ_JBHSGR010000001.1"/>
</dbReference>
<dbReference type="InterPro" id="IPR003593">
    <property type="entry name" value="AAA+_ATPase"/>
</dbReference>
<evidence type="ECO:0000259" key="11">
    <source>
        <dbReference type="PROSITE" id="PS50006"/>
    </source>
</evidence>
<evidence type="ECO:0000259" key="12">
    <source>
        <dbReference type="PROSITE" id="PS50893"/>
    </source>
</evidence>
<reference evidence="14" key="1">
    <citation type="journal article" date="2019" name="Int. J. Syst. Evol. Microbiol.">
        <title>The Global Catalogue of Microorganisms (GCM) 10K type strain sequencing project: providing services to taxonomists for standard genome sequencing and annotation.</title>
        <authorList>
            <consortium name="The Broad Institute Genomics Platform"/>
            <consortium name="The Broad Institute Genome Sequencing Center for Infectious Disease"/>
            <person name="Wu L."/>
            <person name="Ma J."/>
        </authorList>
    </citation>
    <scope>NUCLEOTIDE SEQUENCE [LARGE SCALE GENOMIC DNA]</scope>
    <source>
        <strain evidence="14">CCUG 62763</strain>
    </source>
</reference>
<evidence type="ECO:0000256" key="6">
    <source>
        <dbReference type="ARBA" id="ARBA00022840"/>
    </source>
</evidence>
<dbReference type="Pfam" id="PF00005">
    <property type="entry name" value="ABC_tran"/>
    <property type="match status" value="1"/>
</dbReference>
<feature type="transmembrane region" description="Helical" evidence="10">
    <location>
        <begin position="664"/>
        <end position="684"/>
    </location>
</feature>
<dbReference type="InterPro" id="IPR008984">
    <property type="entry name" value="SMAD_FHA_dom_sf"/>
</dbReference>
<evidence type="ECO:0000256" key="2">
    <source>
        <dbReference type="ARBA" id="ARBA00022448"/>
    </source>
</evidence>
<dbReference type="PROSITE" id="PS50893">
    <property type="entry name" value="ABC_TRANSPORTER_2"/>
    <property type="match status" value="1"/>
</dbReference>
<feature type="transmembrane region" description="Helical" evidence="10">
    <location>
        <begin position="617"/>
        <end position="644"/>
    </location>
</feature>
<evidence type="ECO:0000256" key="5">
    <source>
        <dbReference type="ARBA" id="ARBA00022741"/>
    </source>
</evidence>
<keyword evidence="6 13" id="KW-0067">ATP-binding</keyword>
<dbReference type="InterPro" id="IPR003439">
    <property type="entry name" value="ABC_transporter-like_ATP-bd"/>
</dbReference>
<evidence type="ECO:0000256" key="1">
    <source>
        <dbReference type="ARBA" id="ARBA00004141"/>
    </source>
</evidence>
<name>A0ABV9LF75_9ACTN</name>
<feature type="domain" description="ABC transporter" evidence="12">
    <location>
        <begin position="239"/>
        <end position="473"/>
    </location>
</feature>
<keyword evidence="8 10" id="KW-0472">Membrane</keyword>
<dbReference type="InterPro" id="IPR013525">
    <property type="entry name" value="ABC2_TM"/>
</dbReference>
<dbReference type="SMART" id="SM00240">
    <property type="entry name" value="FHA"/>
    <property type="match status" value="2"/>
</dbReference>
<feature type="domain" description="FHA" evidence="11">
    <location>
        <begin position="152"/>
        <end position="203"/>
    </location>
</feature>
<dbReference type="PROSITE" id="PS50006">
    <property type="entry name" value="FHA_DOMAIN"/>
    <property type="match status" value="2"/>
</dbReference>
<dbReference type="Proteomes" id="UP001596025">
    <property type="component" value="Unassembled WGS sequence"/>
</dbReference>
<keyword evidence="3" id="KW-0597">Phosphoprotein</keyword>
<dbReference type="Pfam" id="PF00498">
    <property type="entry name" value="FHA"/>
    <property type="match status" value="2"/>
</dbReference>
<dbReference type="InterPro" id="IPR027417">
    <property type="entry name" value="P-loop_NTPase"/>
</dbReference>
<comment type="caution">
    <text evidence="13">The sequence shown here is derived from an EMBL/GenBank/DDBJ whole genome shotgun (WGS) entry which is preliminary data.</text>
</comment>
<evidence type="ECO:0000313" key="14">
    <source>
        <dbReference type="Proteomes" id="UP001596025"/>
    </source>
</evidence>
<dbReference type="InterPro" id="IPR050352">
    <property type="entry name" value="ABCG_transporters"/>
</dbReference>
<dbReference type="Gene3D" id="3.40.50.300">
    <property type="entry name" value="P-loop containing nucleotide triphosphate hydrolases"/>
    <property type="match status" value="1"/>
</dbReference>
<evidence type="ECO:0000256" key="9">
    <source>
        <dbReference type="SAM" id="MobiDB-lite"/>
    </source>
</evidence>
<keyword evidence="5" id="KW-0547">Nucleotide-binding</keyword>
<keyword evidence="4 10" id="KW-0812">Transmembrane</keyword>
<dbReference type="PANTHER" id="PTHR48041:SF139">
    <property type="entry name" value="PROTEIN SCARLET"/>
    <property type="match status" value="1"/>
</dbReference>
<feature type="transmembrane region" description="Helical" evidence="10">
    <location>
        <begin position="539"/>
        <end position="558"/>
    </location>
</feature>
<dbReference type="Gene3D" id="2.60.200.20">
    <property type="match status" value="2"/>
</dbReference>
<evidence type="ECO:0000256" key="3">
    <source>
        <dbReference type="ARBA" id="ARBA00022553"/>
    </source>
</evidence>
<dbReference type="PANTHER" id="PTHR48041">
    <property type="entry name" value="ABC TRANSPORTER G FAMILY MEMBER 28"/>
    <property type="match status" value="1"/>
</dbReference>
<dbReference type="SMART" id="SM00382">
    <property type="entry name" value="AAA"/>
    <property type="match status" value="1"/>
</dbReference>
<organism evidence="13 14">
    <name type="scientific">Geodermatophilus arenarius</name>
    <dbReference type="NCBI Taxonomy" id="1137990"/>
    <lineage>
        <taxon>Bacteria</taxon>
        <taxon>Bacillati</taxon>
        <taxon>Actinomycetota</taxon>
        <taxon>Actinomycetes</taxon>
        <taxon>Geodermatophilales</taxon>
        <taxon>Geodermatophilaceae</taxon>
        <taxon>Geodermatophilus</taxon>
    </lineage>
</organism>
<comment type="subcellular location">
    <subcellularLocation>
        <location evidence="1">Membrane</location>
        <topology evidence="1">Multi-pass membrane protein</topology>
    </subcellularLocation>
</comment>
<keyword evidence="2" id="KW-0813">Transport</keyword>
<keyword evidence="7 10" id="KW-1133">Transmembrane helix</keyword>
<feature type="transmembrane region" description="Helical" evidence="10">
    <location>
        <begin position="758"/>
        <end position="781"/>
    </location>
</feature>
<proteinExistence type="predicted"/>
<dbReference type="SUPFAM" id="SSF49879">
    <property type="entry name" value="SMAD/FHA domain"/>
    <property type="match status" value="2"/>
</dbReference>